<dbReference type="FunFam" id="3.40.605.10:FF:000004">
    <property type="entry name" value="Aldehyde dehydrogenase"/>
    <property type="match status" value="1"/>
</dbReference>
<evidence type="ECO:0000313" key="8">
    <source>
        <dbReference type="Proteomes" id="UP000076871"/>
    </source>
</evidence>
<dbReference type="PIRSF" id="PIRSF036492">
    <property type="entry name" value="ALDH"/>
    <property type="match status" value="1"/>
</dbReference>
<dbReference type="InterPro" id="IPR016160">
    <property type="entry name" value="Ald_DH_CS_CYS"/>
</dbReference>
<dbReference type="GeneID" id="63826557"/>
<reference evidence="7 8" key="1">
    <citation type="journal article" date="2016" name="Mol. Biol. Evol.">
        <title>Comparative Genomics of Early-Diverging Mushroom-Forming Fungi Provides Insights into the Origins of Lignocellulose Decay Capabilities.</title>
        <authorList>
            <person name="Nagy L.G."/>
            <person name="Riley R."/>
            <person name="Tritt A."/>
            <person name="Adam C."/>
            <person name="Daum C."/>
            <person name="Floudas D."/>
            <person name="Sun H."/>
            <person name="Yadav J.S."/>
            <person name="Pangilinan J."/>
            <person name="Larsson K.H."/>
            <person name="Matsuura K."/>
            <person name="Barry K."/>
            <person name="Labutti K."/>
            <person name="Kuo R."/>
            <person name="Ohm R.A."/>
            <person name="Bhattacharya S.S."/>
            <person name="Shirouzu T."/>
            <person name="Yoshinaga Y."/>
            <person name="Martin F.M."/>
            <person name="Grigoriev I.V."/>
            <person name="Hibbett D.S."/>
        </authorList>
    </citation>
    <scope>NUCLEOTIDE SEQUENCE [LARGE SCALE GENOMIC DNA]</scope>
    <source>
        <strain evidence="7 8">93-53</strain>
    </source>
</reference>
<organism evidence="7 8">
    <name type="scientific">Laetiporus sulphureus 93-53</name>
    <dbReference type="NCBI Taxonomy" id="1314785"/>
    <lineage>
        <taxon>Eukaryota</taxon>
        <taxon>Fungi</taxon>
        <taxon>Dikarya</taxon>
        <taxon>Basidiomycota</taxon>
        <taxon>Agaricomycotina</taxon>
        <taxon>Agaricomycetes</taxon>
        <taxon>Polyporales</taxon>
        <taxon>Laetiporus</taxon>
    </lineage>
</organism>
<dbReference type="SUPFAM" id="SSF53720">
    <property type="entry name" value="ALDH-like"/>
    <property type="match status" value="1"/>
</dbReference>
<dbReference type="AlphaFoldDB" id="A0A165D029"/>
<evidence type="ECO:0000256" key="3">
    <source>
        <dbReference type="ARBA" id="ARBA00023027"/>
    </source>
</evidence>
<evidence type="ECO:0000256" key="1">
    <source>
        <dbReference type="ARBA" id="ARBA00009986"/>
    </source>
</evidence>
<feature type="active site" evidence="5">
    <location>
        <position position="216"/>
    </location>
</feature>
<dbReference type="GO" id="GO:0006081">
    <property type="term" value="P:aldehyde metabolic process"/>
    <property type="evidence" value="ECO:0007669"/>
    <property type="project" value="InterPro"/>
</dbReference>
<protein>
    <recommendedName>
        <fullName evidence="4">Aldehyde dehydrogenase</fullName>
    </recommendedName>
</protein>
<keyword evidence="3" id="KW-0520">NAD</keyword>
<dbReference type="InParanoid" id="A0A165D029"/>
<evidence type="ECO:0000256" key="4">
    <source>
        <dbReference type="PIRNR" id="PIRNR036492"/>
    </source>
</evidence>
<evidence type="ECO:0000256" key="5">
    <source>
        <dbReference type="PIRSR" id="PIRSR036492-1"/>
    </source>
</evidence>
<dbReference type="Gene3D" id="3.40.605.10">
    <property type="entry name" value="Aldehyde Dehydrogenase, Chain A, domain 1"/>
    <property type="match status" value="1"/>
</dbReference>
<dbReference type="Pfam" id="PF00171">
    <property type="entry name" value="Aldedh"/>
    <property type="match status" value="1"/>
</dbReference>
<proteinExistence type="inferred from homology"/>
<dbReference type="GO" id="GO:0005737">
    <property type="term" value="C:cytoplasm"/>
    <property type="evidence" value="ECO:0007669"/>
    <property type="project" value="TreeGrafter"/>
</dbReference>
<dbReference type="FunFam" id="3.40.309.10:FF:000025">
    <property type="entry name" value="Aldehyde dehydrogenase"/>
    <property type="match status" value="1"/>
</dbReference>
<evidence type="ECO:0000259" key="6">
    <source>
        <dbReference type="Pfam" id="PF00171"/>
    </source>
</evidence>
<comment type="similarity">
    <text evidence="1 4">Belongs to the aldehyde dehydrogenase family.</text>
</comment>
<keyword evidence="2 4" id="KW-0560">Oxidoreductase</keyword>
<dbReference type="OrthoDB" id="440325at2759"/>
<dbReference type="InterPro" id="IPR016161">
    <property type="entry name" value="Ald_DH/histidinol_DH"/>
</dbReference>
<dbReference type="Proteomes" id="UP000076871">
    <property type="component" value="Unassembled WGS sequence"/>
</dbReference>
<evidence type="ECO:0000313" key="7">
    <source>
        <dbReference type="EMBL" id="KZT03863.1"/>
    </source>
</evidence>
<gene>
    <name evidence="7" type="ORF">LAESUDRAFT_728862</name>
</gene>
<dbReference type="PANTHER" id="PTHR43570">
    <property type="entry name" value="ALDEHYDE DEHYDROGENASE"/>
    <property type="match status" value="1"/>
</dbReference>
<feature type="active site" evidence="5">
    <location>
        <position position="250"/>
    </location>
</feature>
<dbReference type="InterPro" id="IPR015590">
    <property type="entry name" value="Aldehyde_DH_dom"/>
</dbReference>
<dbReference type="InterPro" id="IPR016162">
    <property type="entry name" value="Ald_DH_N"/>
</dbReference>
<evidence type="ECO:0000256" key="2">
    <source>
        <dbReference type="ARBA" id="ARBA00023002"/>
    </source>
</evidence>
<dbReference type="PROSITE" id="PS00070">
    <property type="entry name" value="ALDEHYDE_DEHYDR_CYS"/>
    <property type="match status" value="1"/>
</dbReference>
<dbReference type="EMBL" id="KV427641">
    <property type="protein sequence ID" value="KZT03863.1"/>
    <property type="molecule type" value="Genomic_DNA"/>
</dbReference>
<dbReference type="InterPro" id="IPR016163">
    <property type="entry name" value="Ald_DH_C"/>
</dbReference>
<dbReference type="PANTHER" id="PTHR43570:SF16">
    <property type="entry name" value="ALDEHYDE DEHYDROGENASE TYPE III, ISOFORM Q"/>
    <property type="match status" value="1"/>
</dbReference>
<dbReference type="RefSeq" id="XP_040761603.1">
    <property type="nucleotide sequence ID" value="XM_040909528.1"/>
</dbReference>
<dbReference type="Gene3D" id="3.40.309.10">
    <property type="entry name" value="Aldehyde Dehydrogenase, Chain A, domain 2"/>
    <property type="match status" value="1"/>
</dbReference>
<keyword evidence="8" id="KW-1185">Reference proteome</keyword>
<accession>A0A165D029</accession>
<dbReference type="InterPro" id="IPR012394">
    <property type="entry name" value="Aldehyde_DH_NAD(P)"/>
</dbReference>
<dbReference type="STRING" id="1314785.A0A165D029"/>
<dbReference type="GO" id="GO:0004029">
    <property type="term" value="F:aldehyde dehydrogenase (NAD+) activity"/>
    <property type="evidence" value="ECO:0007669"/>
    <property type="project" value="TreeGrafter"/>
</dbReference>
<feature type="domain" description="Aldehyde dehydrogenase" evidence="6">
    <location>
        <begin position="9"/>
        <end position="434"/>
    </location>
</feature>
<sequence>MISYTAIDDIPKIHQGLKAAFATGKSKPIAFRKKQLLRLLHLVDDNISRFREALLSDLGRPHAESNNMEIYPTMAEIKEAYDSVEKWAATEKAPFNANWFAMSPATRKEPKGVVLIISPYNFPMSLLIPPLAAAIAAGNAVMVKPSELSPANAALLAELLPKYLDPDLYHIVNGGVPEATKILELPFDHILYTGNGNVAKVVCAAAAKHLTPVTLELKGKNPCVIDPKCNLKGAAKRLMWGKLTNGGQICMAPDYVLVPEWFQDQFVSALEEAYREMHPEDPKTSGQMARMVNQRHAERVKRLIDNTKGTIVFGGEVDLVTKYAAPTVIKDVQRDDSLMSEEIFGPFLPIIPVKDVDEAIKFINARPQALNLYVFTNDPAFKAKVFDNTQSGCAIANETILHFSAHGLPFGGVGASGYGYTTGKCAFDTFTHLRATMDSPYWLDTVLLKARYPPYTENRMKTMKSIMKPTVPREDEGGLGKGVIYGCVLALVALASAMLVQSR</sequence>
<name>A0A165D029_9APHY</name>